<evidence type="ECO:0000313" key="6">
    <source>
        <dbReference type="EMBL" id="NYH55582.1"/>
    </source>
</evidence>
<dbReference type="Gene3D" id="3.30.310.280">
    <property type="match status" value="1"/>
</dbReference>
<dbReference type="PANTHER" id="PTHR34384">
    <property type="entry name" value="L-2,3-DIAMINOPROPANOATE--CITRATE LIGASE"/>
    <property type="match status" value="1"/>
</dbReference>
<dbReference type="EMBL" id="JACCHL010000001">
    <property type="protein sequence ID" value="NYH55582.1"/>
    <property type="molecule type" value="Genomic_DNA"/>
</dbReference>
<sequence>MPETAQTAQTAHEDASTATTDADTWRRAGRRLLAHMIGEMAYEEMVLPRPGPGDDAWTLAVDGGVAYAFTARRGGFGSWHVDPGSLTRTTDRGREPAWDPTLFVTDAQKTVGLPGDSLAEVVRDLMATHAADARLTAASPGAAALADLPYEDLEGYQTGHPCIFVNKGRLGFSAADAARYTPEARGAFHLVWIAVHPDLGRFQAMAGTDRAGLLEGELDADQRAAFAERIRERSGDPDAYLWLPVHPFQWDEVVAPLFASEIALGRLVRLGHSRDRYRPFQSIRTLMNLDRPDRLNVKVPLMIRNTLVWRGLSGTQTGCAPHTSTWLRDLAGRDAFFSETGVAMLAERASATVPHPVFDQMPQAPYRFHELLGTIWREPIHHHLAPGERARTMACLLLEGADGRALVTELVERSGLGAEEWLRRFLGALFPPVLHYLYRYGASFTPHGENVVLVFDADEAPVRIALKDFGSDVELLPFDLPEYAEIPDRVRAVLHRWKPEELAHSVLSAICAGHLRFLADIVQRQLGVPGDRLWELAREQVLAYQERFPELAERFAWFDLLAPKVGRVALNREQLMGGGFHERAERDAEFDVMHGLVDNPLAAPEAGR</sequence>
<feature type="domain" description="Aerobactin siderophore biosynthesis IucA/IucC-like C-terminal" evidence="5">
    <location>
        <begin position="419"/>
        <end position="575"/>
    </location>
</feature>
<name>A0A7Y9XGV4_9ACTN</name>
<feature type="compositionally biased region" description="Polar residues" evidence="3">
    <location>
        <begin position="1"/>
        <end position="10"/>
    </location>
</feature>
<evidence type="ECO:0000313" key="7">
    <source>
        <dbReference type="Proteomes" id="UP000584931"/>
    </source>
</evidence>
<dbReference type="Gene3D" id="6.10.250.3370">
    <property type="match status" value="1"/>
</dbReference>
<comment type="caution">
    <text evidence="6">The sequence shown here is derived from an EMBL/GenBank/DDBJ whole genome shotgun (WGS) entry which is preliminary data.</text>
</comment>
<reference evidence="6 7" key="1">
    <citation type="submission" date="2020-07" db="EMBL/GenBank/DDBJ databases">
        <title>Sequencing the genomes of 1000 actinobacteria strains.</title>
        <authorList>
            <person name="Klenk H.-P."/>
        </authorList>
    </citation>
    <scope>NUCLEOTIDE SEQUENCE [LARGE SCALE GENOMIC DNA]</scope>
    <source>
        <strain evidence="6 7">DSM 45278</strain>
    </source>
</reference>
<evidence type="ECO:0000256" key="3">
    <source>
        <dbReference type="SAM" id="MobiDB-lite"/>
    </source>
</evidence>
<dbReference type="InterPro" id="IPR007310">
    <property type="entry name" value="Aerobactin_biosyn_IucA/IucC_N"/>
</dbReference>
<dbReference type="Pfam" id="PF04183">
    <property type="entry name" value="IucA_IucC"/>
    <property type="match status" value="1"/>
</dbReference>
<dbReference type="GO" id="GO:0019290">
    <property type="term" value="P:siderophore biosynthetic process"/>
    <property type="evidence" value="ECO:0007669"/>
    <property type="project" value="InterPro"/>
</dbReference>
<organism evidence="6 7">
    <name type="scientific">Nocardiopsis sinuspersici</name>
    <dbReference type="NCBI Taxonomy" id="501010"/>
    <lineage>
        <taxon>Bacteria</taxon>
        <taxon>Bacillati</taxon>
        <taxon>Actinomycetota</taxon>
        <taxon>Actinomycetes</taxon>
        <taxon>Streptosporangiales</taxon>
        <taxon>Nocardiopsidaceae</taxon>
        <taxon>Nocardiopsis</taxon>
    </lineage>
</organism>
<feature type="domain" description="Aerobactin siderophore biosynthesis IucA/IucC N-terminal" evidence="4">
    <location>
        <begin position="150"/>
        <end position="397"/>
    </location>
</feature>
<evidence type="ECO:0000256" key="1">
    <source>
        <dbReference type="ARBA" id="ARBA00004924"/>
    </source>
</evidence>
<dbReference type="RefSeq" id="WP_179811588.1">
    <property type="nucleotide sequence ID" value="NZ_JACCHL010000001.1"/>
</dbReference>
<evidence type="ECO:0000259" key="4">
    <source>
        <dbReference type="Pfam" id="PF04183"/>
    </source>
</evidence>
<dbReference type="Gene3D" id="1.10.510.40">
    <property type="match status" value="1"/>
</dbReference>
<dbReference type="InterPro" id="IPR022770">
    <property type="entry name" value="IucA/IucC-like_C"/>
</dbReference>
<evidence type="ECO:0000259" key="5">
    <source>
        <dbReference type="Pfam" id="PF06276"/>
    </source>
</evidence>
<dbReference type="AlphaFoldDB" id="A0A7Y9XGV4"/>
<dbReference type="Proteomes" id="UP000584931">
    <property type="component" value="Unassembled WGS sequence"/>
</dbReference>
<feature type="region of interest" description="Disordered" evidence="3">
    <location>
        <begin position="1"/>
        <end position="23"/>
    </location>
</feature>
<accession>A0A7Y9XGV4</accession>
<proteinExistence type="inferred from homology"/>
<evidence type="ECO:0000256" key="2">
    <source>
        <dbReference type="ARBA" id="ARBA00007832"/>
    </source>
</evidence>
<protein>
    <submittedName>
        <fullName evidence="6">Siderophore synthetase component</fullName>
    </submittedName>
</protein>
<dbReference type="InterPro" id="IPR037455">
    <property type="entry name" value="LucA/IucC-like"/>
</dbReference>
<dbReference type="Pfam" id="PF06276">
    <property type="entry name" value="FhuF"/>
    <property type="match status" value="1"/>
</dbReference>
<dbReference type="GO" id="GO:0016881">
    <property type="term" value="F:acid-amino acid ligase activity"/>
    <property type="evidence" value="ECO:0007669"/>
    <property type="project" value="UniProtKB-ARBA"/>
</dbReference>
<gene>
    <name evidence="6" type="ORF">HNR06_005171</name>
</gene>
<comment type="pathway">
    <text evidence="1">Siderophore biosynthesis.</text>
</comment>
<dbReference type="PANTHER" id="PTHR34384:SF6">
    <property type="entry name" value="STAPHYLOFERRIN B SYNTHASE"/>
    <property type="match status" value="1"/>
</dbReference>
<comment type="similarity">
    <text evidence="2">Belongs to the IucA/IucC family.</text>
</comment>